<sequence>MPMVSTVSVTVFLIFSLNGQNPNISFIIFSATDLQFIDDQNEDGLWEHLSNEEAMEMVHNLPRSDAISSTGDNQTPLSRIEKSTGKSLLLGDYKGPSISKNVGIKRNLDSIFDEEKSPTAEAIITGTSSIADEGNVKKKLLTPKLEI</sequence>
<dbReference type="EMBL" id="CM042025">
    <property type="protein sequence ID" value="KAI3807386.1"/>
    <property type="molecule type" value="Genomic_DNA"/>
</dbReference>
<keyword evidence="2" id="KW-1185">Reference proteome</keyword>
<protein>
    <submittedName>
        <fullName evidence="1">Uncharacterized protein</fullName>
    </submittedName>
</protein>
<evidence type="ECO:0000313" key="1">
    <source>
        <dbReference type="EMBL" id="KAI3807386.1"/>
    </source>
</evidence>
<proteinExistence type="predicted"/>
<gene>
    <name evidence="1" type="ORF">L1987_23313</name>
</gene>
<dbReference type="Proteomes" id="UP001056120">
    <property type="component" value="Linkage Group LG08"/>
</dbReference>
<accession>A0ACB9IIS3</accession>
<comment type="caution">
    <text evidence="1">The sequence shown here is derived from an EMBL/GenBank/DDBJ whole genome shotgun (WGS) entry which is preliminary data.</text>
</comment>
<organism evidence="1 2">
    <name type="scientific">Smallanthus sonchifolius</name>
    <dbReference type="NCBI Taxonomy" id="185202"/>
    <lineage>
        <taxon>Eukaryota</taxon>
        <taxon>Viridiplantae</taxon>
        <taxon>Streptophyta</taxon>
        <taxon>Embryophyta</taxon>
        <taxon>Tracheophyta</taxon>
        <taxon>Spermatophyta</taxon>
        <taxon>Magnoliopsida</taxon>
        <taxon>eudicotyledons</taxon>
        <taxon>Gunneridae</taxon>
        <taxon>Pentapetalae</taxon>
        <taxon>asterids</taxon>
        <taxon>campanulids</taxon>
        <taxon>Asterales</taxon>
        <taxon>Asteraceae</taxon>
        <taxon>Asteroideae</taxon>
        <taxon>Heliantheae alliance</taxon>
        <taxon>Millerieae</taxon>
        <taxon>Smallanthus</taxon>
    </lineage>
</organism>
<name>A0ACB9IIS3_9ASTR</name>
<reference evidence="2" key="1">
    <citation type="journal article" date="2022" name="Mol. Ecol. Resour.">
        <title>The genomes of chicory, endive, great burdock and yacon provide insights into Asteraceae palaeo-polyploidization history and plant inulin production.</title>
        <authorList>
            <person name="Fan W."/>
            <person name="Wang S."/>
            <person name="Wang H."/>
            <person name="Wang A."/>
            <person name="Jiang F."/>
            <person name="Liu H."/>
            <person name="Zhao H."/>
            <person name="Xu D."/>
            <person name="Zhang Y."/>
        </authorList>
    </citation>
    <scope>NUCLEOTIDE SEQUENCE [LARGE SCALE GENOMIC DNA]</scope>
    <source>
        <strain evidence="2">cv. Yunnan</strain>
    </source>
</reference>
<evidence type="ECO:0000313" key="2">
    <source>
        <dbReference type="Proteomes" id="UP001056120"/>
    </source>
</evidence>
<reference evidence="1 2" key="2">
    <citation type="journal article" date="2022" name="Mol. Ecol. Resour.">
        <title>The genomes of chicory, endive, great burdock and yacon provide insights into Asteraceae paleo-polyploidization history and plant inulin production.</title>
        <authorList>
            <person name="Fan W."/>
            <person name="Wang S."/>
            <person name="Wang H."/>
            <person name="Wang A."/>
            <person name="Jiang F."/>
            <person name="Liu H."/>
            <person name="Zhao H."/>
            <person name="Xu D."/>
            <person name="Zhang Y."/>
        </authorList>
    </citation>
    <scope>NUCLEOTIDE SEQUENCE [LARGE SCALE GENOMIC DNA]</scope>
    <source>
        <strain evidence="2">cv. Yunnan</strain>
        <tissue evidence="1">Leaves</tissue>
    </source>
</reference>